<evidence type="ECO:0008006" key="3">
    <source>
        <dbReference type="Google" id="ProtNLM"/>
    </source>
</evidence>
<name>A0A024G2F1_9STRA</name>
<accession>A0A024G2F1</accession>
<dbReference type="Proteomes" id="UP000053237">
    <property type="component" value="Unassembled WGS sequence"/>
</dbReference>
<dbReference type="AlphaFoldDB" id="A0A024G2F1"/>
<evidence type="ECO:0000313" key="1">
    <source>
        <dbReference type="EMBL" id="CCI40742.1"/>
    </source>
</evidence>
<sequence length="578" mass="63106">MFNTCSTGNGISPQYKSGQNPGYGFLYGTNVAFHNHNSVPQKYAHESLYHTADHGTVTYYNDQMTANTSNQNASFTSLPIGYHVPLYSQSNGTPHFQFPEHEISANRTTTSMSPTIVHKDENQSGRSGLGLLVDSATSNTSGRDVGKGQRANGTSFYSVPFDVPAGTQCLYGSHGITSRSTATSDMGTFSVFADSSEYVPGNRLHSIEQSNNASNINGCVRVKEPELFWRYGPISPIDHGDTVGQPVPSTMVPLMSPTTSMYHQYPNQVVQCTKLHPQASRSHHAYFEAPRQPNGSHPSLLQDHYDCTLKTVPQAKDSQGLCAMCGLSQARFFVEPCGHLYHTQCVASLRKKAQKRCFCGQEIHHFRSLCRSHDENRENPQVTYKRISGNRLDFCENDISSRPENNSIGHNDPAFDVSDSISLSSREVLGGPVNDSNHGQKYLVENIESSGVVLWKGAIALSDLVGYARLTVEVSDAMNQDAISAIKVVDDVSIMEEVKDVKPKTARTLHNLKACASNMVEEVDVPIQAALKAVKGTVDVALTEVGVDVVWKDARKQIGVEDIVSLTVPIASVPFSNA</sequence>
<keyword evidence="2" id="KW-1185">Reference proteome</keyword>
<protein>
    <recommendedName>
        <fullName evidence="3">RING-type domain-containing protein</fullName>
    </recommendedName>
</protein>
<reference evidence="1 2" key="1">
    <citation type="submission" date="2012-05" db="EMBL/GenBank/DDBJ databases">
        <title>Recombination and specialization in a pathogen metapopulation.</title>
        <authorList>
            <person name="Gardiner A."/>
            <person name="Kemen E."/>
            <person name="Schultz-Larsen T."/>
            <person name="MacLean D."/>
            <person name="Van Oosterhout C."/>
            <person name="Jones J.D.G."/>
        </authorList>
    </citation>
    <scope>NUCLEOTIDE SEQUENCE [LARGE SCALE GENOMIC DNA]</scope>
    <source>
        <strain evidence="1 2">Ac Nc2</strain>
    </source>
</reference>
<proteinExistence type="predicted"/>
<organism evidence="1 2">
    <name type="scientific">Albugo candida</name>
    <dbReference type="NCBI Taxonomy" id="65357"/>
    <lineage>
        <taxon>Eukaryota</taxon>
        <taxon>Sar</taxon>
        <taxon>Stramenopiles</taxon>
        <taxon>Oomycota</taxon>
        <taxon>Peronosporomycetes</taxon>
        <taxon>Albuginales</taxon>
        <taxon>Albuginaceae</taxon>
        <taxon>Albugo</taxon>
    </lineage>
</organism>
<comment type="caution">
    <text evidence="1">The sequence shown here is derived from an EMBL/GenBank/DDBJ whole genome shotgun (WGS) entry which is preliminary data.</text>
</comment>
<evidence type="ECO:0000313" key="2">
    <source>
        <dbReference type="Proteomes" id="UP000053237"/>
    </source>
</evidence>
<dbReference type="EMBL" id="CAIX01000011">
    <property type="protein sequence ID" value="CCI40742.1"/>
    <property type="molecule type" value="Genomic_DNA"/>
</dbReference>
<dbReference type="InParanoid" id="A0A024G2F1"/>
<gene>
    <name evidence="1" type="ORF">BN9_015260</name>
</gene>